<evidence type="ECO:0000313" key="1">
    <source>
        <dbReference type="EMBL" id="MRW85390.1"/>
    </source>
</evidence>
<dbReference type="Pfam" id="PF15943">
    <property type="entry name" value="YdaS_toxin"/>
    <property type="match status" value="1"/>
</dbReference>
<dbReference type="Gene3D" id="1.10.260.40">
    <property type="entry name" value="lambda repressor-like DNA-binding domains"/>
    <property type="match status" value="1"/>
</dbReference>
<keyword evidence="2" id="KW-1185">Reference proteome</keyword>
<name>A0A844DC58_9BURK</name>
<dbReference type="AlphaFoldDB" id="A0A844DC58"/>
<reference evidence="1 2" key="1">
    <citation type="submission" date="2019-11" db="EMBL/GenBank/DDBJ databases">
        <title>Novel species isolated from a subtropical stream in China.</title>
        <authorList>
            <person name="Lu H."/>
        </authorList>
    </citation>
    <scope>NUCLEOTIDE SEQUENCE [LARGE SCALE GENOMIC DNA]</scope>
    <source>
        <strain evidence="1 2">FT26W</strain>
    </source>
</reference>
<comment type="caution">
    <text evidence="1">The sequence shown here is derived from an EMBL/GenBank/DDBJ whole genome shotgun (WGS) entry which is preliminary data.</text>
</comment>
<organism evidence="1 2">
    <name type="scientific">Duganella aquatilis</name>
    <dbReference type="NCBI Taxonomy" id="2666082"/>
    <lineage>
        <taxon>Bacteria</taxon>
        <taxon>Pseudomonadati</taxon>
        <taxon>Pseudomonadota</taxon>
        <taxon>Betaproteobacteria</taxon>
        <taxon>Burkholderiales</taxon>
        <taxon>Oxalobacteraceae</taxon>
        <taxon>Telluria group</taxon>
        <taxon>Duganella</taxon>
    </lineage>
</organism>
<dbReference type="SUPFAM" id="SSF47413">
    <property type="entry name" value="lambda repressor-like DNA-binding domains"/>
    <property type="match status" value="1"/>
</dbReference>
<dbReference type="EMBL" id="WKJL01000010">
    <property type="protein sequence ID" value="MRW85390.1"/>
    <property type="molecule type" value="Genomic_DNA"/>
</dbReference>
<proteinExistence type="predicted"/>
<dbReference type="InterPro" id="IPR031856">
    <property type="entry name" value="YdaS_toxin-like"/>
</dbReference>
<dbReference type="Proteomes" id="UP000439986">
    <property type="component" value="Unassembled WGS sequence"/>
</dbReference>
<dbReference type="InterPro" id="IPR010982">
    <property type="entry name" value="Lambda_DNA-bd_dom_sf"/>
</dbReference>
<dbReference type="GO" id="GO:0003677">
    <property type="term" value="F:DNA binding"/>
    <property type="evidence" value="ECO:0007669"/>
    <property type="project" value="InterPro"/>
</dbReference>
<protein>
    <submittedName>
        <fullName evidence="1">Uncharacterized protein</fullName>
    </submittedName>
</protein>
<gene>
    <name evidence="1" type="ORF">GJ698_14990</name>
</gene>
<dbReference type="RefSeq" id="WP_154358437.1">
    <property type="nucleotide sequence ID" value="NZ_WKJL01000010.1"/>
</dbReference>
<evidence type="ECO:0000313" key="2">
    <source>
        <dbReference type="Proteomes" id="UP000439986"/>
    </source>
</evidence>
<accession>A0A844DC58</accession>
<sequence length="244" mass="25556">MTLSEYFALARGNQLRLAEVLNEPQANLSRWATGTHPLPAEKAVAIEHATAGTVTRKELFPDTWATIWPELAAEVRPHACTNDHAAELRRAITETRIVFESEPAAGDALNYLESVLAAAAPVPAQTRIAGGGGASITEETLTGAGAVPVAGAAQHASSTTADQAAAAMAAESAQLVADAERTAAGAAARAAVDPLALLSREVFSLSDKLQQPADLVVQLMVLAELRGLRTEHKRMHRTTSMVVA</sequence>